<dbReference type="Proteomes" id="UP000552038">
    <property type="component" value="Unassembled WGS sequence"/>
</dbReference>
<dbReference type="InterPro" id="IPR001647">
    <property type="entry name" value="HTH_TetR"/>
</dbReference>
<evidence type="ECO:0000259" key="3">
    <source>
        <dbReference type="PROSITE" id="PS50977"/>
    </source>
</evidence>
<dbReference type="PANTHER" id="PTHR43479">
    <property type="entry name" value="ACREF/ENVCD OPERON REPRESSOR-RELATED"/>
    <property type="match status" value="1"/>
</dbReference>
<dbReference type="PROSITE" id="PS50977">
    <property type="entry name" value="HTH_TETR_2"/>
    <property type="match status" value="1"/>
</dbReference>
<protein>
    <submittedName>
        <fullName evidence="4">TetR/AcrR family transcriptional regulator</fullName>
    </submittedName>
    <submittedName>
        <fullName evidence="5">Transcriptional regulator, TetR</fullName>
    </submittedName>
</protein>
<reference evidence="5" key="1">
    <citation type="submission" date="2018-08" db="EMBL/GenBank/DDBJ databases">
        <authorList>
            <person name="Ferrada E.E."/>
            <person name="Latorre B.A."/>
        </authorList>
    </citation>
    <scope>NUCLEOTIDE SEQUENCE</scope>
    <source>
        <strain evidence="5">Paenibacillus B-LR1</strain>
    </source>
</reference>
<accession>A0A383RET2</accession>
<keyword evidence="1 2" id="KW-0238">DNA-binding</keyword>
<dbReference type="SUPFAM" id="SSF46689">
    <property type="entry name" value="Homeodomain-like"/>
    <property type="match status" value="1"/>
</dbReference>
<organism evidence="5 6">
    <name type="scientific">Paenibacillus alvei</name>
    <name type="common">Bacillus alvei</name>
    <dbReference type="NCBI Taxonomy" id="44250"/>
    <lineage>
        <taxon>Bacteria</taxon>
        <taxon>Bacillati</taxon>
        <taxon>Bacillota</taxon>
        <taxon>Bacilli</taxon>
        <taxon>Bacillales</taxon>
        <taxon>Paenibacillaceae</taxon>
        <taxon>Paenibacillus</taxon>
    </lineage>
</organism>
<evidence type="ECO:0000313" key="7">
    <source>
        <dbReference type="Proteomes" id="UP000552038"/>
    </source>
</evidence>
<proteinExistence type="predicted"/>
<evidence type="ECO:0000313" key="4">
    <source>
        <dbReference type="EMBL" id="NOJ71089.1"/>
    </source>
</evidence>
<dbReference type="InterPro" id="IPR009057">
    <property type="entry name" value="Homeodomain-like_sf"/>
</dbReference>
<reference evidence="4 7" key="3">
    <citation type="submission" date="2020-05" db="EMBL/GenBank/DDBJ databases">
        <title>Whole genome sequencing and identification of novel metabolites from Paenibacillus alvei strain JR949.</title>
        <authorList>
            <person name="Rajendhran J."/>
            <person name="Sree Pranav P."/>
            <person name="Mahalakshmi B."/>
            <person name="Karthikeyan R."/>
        </authorList>
    </citation>
    <scope>NUCLEOTIDE SEQUENCE [LARGE SCALE GENOMIC DNA]</scope>
    <source>
        <strain evidence="4 7">JR949</strain>
    </source>
</reference>
<dbReference type="SUPFAM" id="SSF48498">
    <property type="entry name" value="Tetracyclin repressor-like, C-terminal domain"/>
    <property type="match status" value="1"/>
</dbReference>
<dbReference type="PANTHER" id="PTHR43479:SF11">
    <property type="entry name" value="ACREF_ENVCD OPERON REPRESSOR-RELATED"/>
    <property type="match status" value="1"/>
</dbReference>
<feature type="DNA-binding region" description="H-T-H motif" evidence="2">
    <location>
        <begin position="21"/>
        <end position="40"/>
    </location>
</feature>
<feature type="domain" description="HTH tetR-type" evidence="3">
    <location>
        <begin position="1"/>
        <end position="58"/>
    </location>
</feature>
<dbReference type="Pfam" id="PF00440">
    <property type="entry name" value="TetR_N"/>
    <property type="match status" value="1"/>
</dbReference>
<sequence length="183" mass="21510">MKERIAKTAIALFHEKGIKFTMNDLARELGVSKSTLYEHFPSKDELIGYVVQQVNEETERRFREVIQDTNLTISEKLKGILLIVPHDFQNSYVRLLVELRRYYPERWREMEQGINDEWNIITSLIEEGIHNGDFRPMHIPTLIQTLNFLMKSIFDQRNLASSQITVQESLSMMVDIILNGIRK</sequence>
<name>A0A383RET2_PAEAL</name>
<evidence type="ECO:0000256" key="2">
    <source>
        <dbReference type="PROSITE-ProRule" id="PRU00335"/>
    </source>
</evidence>
<evidence type="ECO:0000313" key="6">
    <source>
        <dbReference type="Proteomes" id="UP000304148"/>
    </source>
</evidence>
<dbReference type="Gene3D" id="1.10.357.10">
    <property type="entry name" value="Tetracycline Repressor, domain 2"/>
    <property type="match status" value="1"/>
</dbReference>
<dbReference type="RefSeq" id="WP_138186858.1">
    <property type="nucleotide sequence ID" value="NZ_JABFOR010000010.1"/>
</dbReference>
<dbReference type="GO" id="GO:0003677">
    <property type="term" value="F:DNA binding"/>
    <property type="evidence" value="ECO:0007669"/>
    <property type="project" value="UniProtKB-UniRule"/>
</dbReference>
<dbReference type="PRINTS" id="PR00455">
    <property type="entry name" value="HTHTETR"/>
</dbReference>
<dbReference type="Gene3D" id="1.10.10.60">
    <property type="entry name" value="Homeodomain-like"/>
    <property type="match status" value="1"/>
</dbReference>
<reference evidence="6" key="2">
    <citation type="submission" date="2018-08" db="EMBL/GenBank/DDBJ databases">
        <authorList>
            <person name="Chevrot R."/>
        </authorList>
    </citation>
    <scope>NUCLEOTIDE SEQUENCE [LARGE SCALE GENOMIC DNA]</scope>
</reference>
<dbReference type="EMBL" id="LS992241">
    <property type="protein sequence ID" value="SYX85132.1"/>
    <property type="molecule type" value="Genomic_DNA"/>
</dbReference>
<evidence type="ECO:0000256" key="1">
    <source>
        <dbReference type="ARBA" id="ARBA00023125"/>
    </source>
</evidence>
<dbReference type="InterPro" id="IPR036271">
    <property type="entry name" value="Tet_transcr_reg_TetR-rel_C_sf"/>
</dbReference>
<gene>
    <name evidence="4" type="ORF">HMI46_11035</name>
    <name evidence="5" type="ORF">PBLR_13554</name>
</gene>
<dbReference type="EMBL" id="JABFOR010000010">
    <property type="protein sequence ID" value="NOJ71089.1"/>
    <property type="molecule type" value="Genomic_DNA"/>
</dbReference>
<dbReference type="Proteomes" id="UP000304148">
    <property type="component" value="Chromosome"/>
</dbReference>
<evidence type="ECO:0000313" key="5">
    <source>
        <dbReference type="EMBL" id="SYX85132.1"/>
    </source>
</evidence>
<dbReference type="InterPro" id="IPR050624">
    <property type="entry name" value="HTH-type_Tx_Regulator"/>
</dbReference>
<dbReference type="AlphaFoldDB" id="A0A383RET2"/>